<reference evidence="5" key="1">
    <citation type="submission" date="2016-11" db="EMBL/GenBank/DDBJ databases">
        <authorList>
            <person name="Varghese N."/>
            <person name="Submissions S."/>
        </authorList>
    </citation>
    <scope>NUCLEOTIDE SEQUENCE [LARGE SCALE GENOMIC DNA]</scope>
    <source>
        <strain evidence="5">DSM 17539</strain>
    </source>
</reference>
<dbReference type="PANTHER" id="PTHR43038:SF7">
    <property type="entry name" value="ABC TRANSPORT SYSTEM ATP-BINDING PROTEIN"/>
    <property type="match status" value="1"/>
</dbReference>
<dbReference type="AlphaFoldDB" id="A0A1M4T5X3"/>
<dbReference type="RefSeq" id="WP_072859849.1">
    <property type="nucleotide sequence ID" value="NZ_FQUX01000001.1"/>
</dbReference>
<dbReference type="Proteomes" id="UP000184406">
    <property type="component" value="Unassembled WGS sequence"/>
</dbReference>
<keyword evidence="1" id="KW-0547">Nucleotide-binding</keyword>
<feature type="domain" description="ABC transporter" evidence="3">
    <location>
        <begin position="3"/>
        <end position="199"/>
    </location>
</feature>
<evidence type="ECO:0000259" key="3">
    <source>
        <dbReference type="PROSITE" id="PS50893"/>
    </source>
</evidence>
<dbReference type="OrthoDB" id="977540at2"/>
<protein>
    <submittedName>
        <fullName evidence="4">ABC-type multidrug transport system, ATPase component</fullName>
    </submittedName>
</protein>
<dbReference type="PANTHER" id="PTHR43038">
    <property type="entry name" value="ATP-BINDING CASSETTE, SUB-FAMILY H, MEMBER 1"/>
    <property type="match status" value="1"/>
</dbReference>
<dbReference type="InterPro" id="IPR003593">
    <property type="entry name" value="AAA+_ATPase"/>
</dbReference>
<dbReference type="GO" id="GO:0005524">
    <property type="term" value="F:ATP binding"/>
    <property type="evidence" value="ECO:0007669"/>
    <property type="project" value="UniProtKB-KW"/>
</dbReference>
<dbReference type="InterPro" id="IPR003439">
    <property type="entry name" value="ABC_transporter-like_ATP-bd"/>
</dbReference>
<keyword evidence="2" id="KW-0067">ATP-binding</keyword>
<evidence type="ECO:0000313" key="4">
    <source>
        <dbReference type="EMBL" id="SHE39841.1"/>
    </source>
</evidence>
<dbReference type="SUPFAM" id="SSF52540">
    <property type="entry name" value="P-loop containing nucleoside triphosphate hydrolases"/>
    <property type="match status" value="1"/>
</dbReference>
<proteinExistence type="predicted"/>
<evidence type="ECO:0000313" key="5">
    <source>
        <dbReference type="Proteomes" id="UP000184406"/>
    </source>
</evidence>
<dbReference type="EMBL" id="FQUX01000001">
    <property type="protein sequence ID" value="SHE39841.1"/>
    <property type="molecule type" value="Genomic_DNA"/>
</dbReference>
<sequence>MILKAEHIAKSFGRKNVLKDISFQLEAGSITGVVGENGSGKSVLMEIIVGLHSAHRGSVKIIGSIGYCPQRAVVFPHLTVQEHFDYFSVAYGVNSGLSKVRYEELLLYFNYKKYQYEKIINLSGGTQQKLNLSIALLHEPNLLILDEPYNGFDWDTYQRFWNYTTELKNRGCAILIVTHLLNEKVRLDQIYQLENGILV</sequence>
<gene>
    <name evidence="4" type="ORF">SAMN03080594_101154</name>
</gene>
<dbReference type="PROSITE" id="PS50893">
    <property type="entry name" value="ABC_TRANSPORTER_2"/>
    <property type="match status" value="1"/>
</dbReference>
<dbReference type="GO" id="GO:0016887">
    <property type="term" value="F:ATP hydrolysis activity"/>
    <property type="evidence" value="ECO:0007669"/>
    <property type="project" value="InterPro"/>
</dbReference>
<keyword evidence="5" id="KW-1185">Reference proteome</keyword>
<evidence type="ECO:0000256" key="2">
    <source>
        <dbReference type="ARBA" id="ARBA00022840"/>
    </source>
</evidence>
<dbReference type="Pfam" id="PF00005">
    <property type="entry name" value="ABC_tran"/>
    <property type="match status" value="1"/>
</dbReference>
<dbReference type="CDD" id="cd03230">
    <property type="entry name" value="ABC_DR_subfamily_A"/>
    <property type="match status" value="1"/>
</dbReference>
<evidence type="ECO:0000256" key="1">
    <source>
        <dbReference type="ARBA" id="ARBA00022741"/>
    </source>
</evidence>
<dbReference type="SMART" id="SM00382">
    <property type="entry name" value="AAA"/>
    <property type="match status" value="1"/>
</dbReference>
<dbReference type="InterPro" id="IPR027417">
    <property type="entry name" value="P-loop_NTPase"/>
</dbReference>
<name>A0A1M4T5X3_9FLAO</name>
<accession>A0A1M4T5X3</accession>
<dbReference type="Gene3D" id="3.40.50.300">
    <property type="entry name" value="P-loop containing nucleotide triphosphate hydrolases"/>
    <property type="match status" value="1"/>
</dbReference>
<organism evidence="4 5">
    <name type="scientific">Arenibacter palladensis</name>
    <dbReference type="NCBI Taxonomy" id="237373"/>
    <lineage>
        <taxon>Bacteria</taxon>
        <taxon>Pseudomonadati</taxon>
        <taxon>Bacteroidota</taxon>
        <taxon>Flavobacteriia</taxon>
        <taxon>Flavobacteriales</taxon>
        <taxon>Flavobacteriaceae</taxon>
        <taxon>Arenibacter</taxon>
    </lineage>
</organism>